<reference evidence="2" key="1">
    <citation type="journal article" date="2019" name="bioRxiv">
        <title>The Genome of the Zebra Mussel, Dreissena polymorpha: A Resource for Invasive Species Research.</title>
        <authorList>
            <person name="McCartney M.A."/>
            <person name="Auch B."/>
            <person name="Kono T."/>
            <person name="Mallez S."/>
            <person name="Zhang Y."/>
            <person name="Obille A."/>
            <person name="Becker A."/>
            <person name="Abrahante J.E."/>
            <person name="Garbe J."/>
            <person name="Badalamenti J.P."/>
            <person name="Herman A."/>
            <person name="Mangelson H."/>
            <person name="Liachko I."/>
            <person name="Sullivan S."/>
            <person name="Sone E.D."/>
            <person name="Koren S."/>
            <person name="Silverstein K.A.T."/>
            <person name="Beckman K.B."/>
            <person name="Gohl D.M."/>
        </authorList>
    </citation>
    <scope>NUCLEOTIDE SEQUENCE</scope>
    <source>
        <strain evidence="2">Duluth1</strain>
        <tissue evidence="2">Whole animal</tissue>
    </source>
</reference>
<dbReference type="Proteomes" id="UP000828390">
    <property type="component" value="Unassembled WGS sequence"/>
</dbReference>
<sequence length="63" mass="6999">MLGLGDIPEELLGEDSSQHSNSQFPPLPHNEDSCSSMDLDLHGMVSDGEEVFRIIKMYIFFAA</sequence>
<proteinExistence type="predicted"/>
<feature type="region of interest" description="Disordered" evidence="1">
    <location>
        <begin position="1"/>
        <end position="33"/>
    </location>
</feature>
<accession>A0A9D4E823</accession>
<organism evidence="2 3">
    <name type="scientific">Dreissena polymorpha</name>
    <name type="common">Zebra mussel</name>
    <name type="synonym">Mytilus polymorpha</name>
    <dbReference type="NCBI Taxonomy" id="45954"/>
    <lineage>
        <taxon>Eukaryota</taxon>
        <taxon>Metazoa</taxon>
        <taxon>Spiralia</taxon>
        <taxon>Lophotrochozoa</taxon>
        <taxon>Mollusca</taxon>
        <taxon>Bivalvia</taxon>
        <taxon>Autobranchia</taxon>
        <taxon>Heteroconchia</taxon>
        <taxon>Euheterodonta</taxon>
        <taxon>Imparidentia</taxon>
        <taxon>Neoheterodontei</taxon>
        <taxon>Myida</taxon>
        <taxon>Dreissenoidea</taxon>
        <taxon>Dreissenidae</taxon>
        <taxon>Dreissena</taxon>
    </lineage>
</organism>
<dbReference type="EMBL" id="JAIWYP010000009">
    <property type="protein sequence ID" value="KAH3774916.1"/>
    <property type="molecule type" value="Genomic_DNA"/>
</dbReference>
<comment type="caution">
    <text evidence="2">The sequence shown here is derived from an EMBL/GenBank/DDBJ whole genome shotgun (WGS) entry which is preliminary data.</text>
</comment>
<evidence type="ECO:0000256" key="1">
    <source>
        <dbReference type="SAM" id="MobiDB-lite"/>
    </source>
</evidence>
<protein>
    <submittedName>
        <fullName evidence="2">Uncharacterized protein</fullName>
    </submittedName>
</protein>
<dbReference type="AlphaFoldDB" id="A0A9D4E823"/>
<keyword evidence="3" id="KW-1185">Reference proteome</keyword>
<evidence type="ECO:0000313" key="3">
    <source>
        <dbReference type="Proteomes" id="UP000828390"/>
    </source>
</evidence>
<evidence type="ECO:0000313" key="2">
    <source>
        <dbReference type="EMBL" id="KAH3774916.1"/>
    </source>
</evidence>
<reference evidence="2" key="2">
    <citation type="submission" date="2020-11" db="EMBL/GenBank/DDBJ databases">
        <authorList>
            <person name="McCartney M.A."/>
            <person name="Auch B."/>
            <person name="Kono T."/>
            <person name="Mallez S."/>
            <person name="Becker A."/>
            <person name="Gohl D.M."/>
            <person name="Silverstein K.A.T."/>
            <person name="Koren S."/>
            <person name="Bechman K.B."/>
            <person name="Herman A."/>
            <person name="Abrahante J.E."/>
            <person name="Garbe J."/>
        </authorList>
    </citation>
    <scope>NUCLEOTIDE SEQUENCE</scope>
    <source>
        <strain evidence="2">Duluth1</strain>
        <tissue evidence="2">Whole animal</tissue>
    </source>
</reference>
<gene>
    <name evidence="2" type="ORF">DPMN_176310</name>
</gene>
<name>A0A9D4E823_DREPO</name>